<keyword evidence="4" id="KW-1185">Reference proteome</keyword>
<evidence type="ECO:0000313" key="4">
    <source>
        <dbReference type="Proteomes" id="UP000215902"/>
    </source>
</evidence>
<name>A0A267EN92_9PLAT</name>
<dbReference type="EMBL" id="NIVC01002116">
    <property type="protein sequence ID" value="PAA60743.1"/>
    <property type="molecule type" value="Genomic_DNA"/>
</dbReference>
<feature type="region of interest" description="Disordered" evidence="1">
    <location>
        <begin position="1"/>
        <end position="30"/>
    </location>
</feature>
<evidence type="ECO:0000256" key="1">
    <source>
        <dbReference type="SAM" id="MobiDB-lite"/>
    </source>
</evidence>
<accession>A0A267EN92</accession>
<evidence type="ECO:0000313" key="3">
    <source>
        <dbReference type="EMBL" id="PAA62454.1"/>
    </source>
</evidence>
<evidence type="ECO:0008006" key="5">
    <source>
        <dbReference type="Google" id="ProtNLM"/>
    </source>
</evidence>
<reference evidence="3 4" key="1">
    <citation type="submission" date="2017-06" db="EMBL/GenBank/DDBJ databases">
        <title>A platform for efficient transgenesis in Macrostomum lignano, a flatworm model organism for stem cell research.</title>
        <authorList>
            <person name="Berezikov E."/>
        </authorList>
    </citation>
    <scope>NUCLEOTIDE SEQUENCE [LARGE SCALE GENOMIC DNA]</scope>
    <source>
        <strain evidence="3">DV1</strain>
        <tissue evidence="3">Whole organism</tissue>
    </source>
</reference>
<organism evidence="3 4">
    <name type="scientific">Macrostomum lignano</name>
    <dbReference type="NCBI Taxonomy" id="282301"/>
    <lineage>
        <taxon>Eukaryota</taxon>
        <taxon>Metazoa</taxon>
        <taxon>Spiralia</taxon>
        <taxon>Lophotrochozoa</taxon>
        <taxon>Platyhelminthes</taxon>
        <taxon>Rhabditophora</taxon>
        <taxon>Macrostomorpha</taxon>
        <taxon>Macrostomida</taxon>
        <taxon>Macrostomidae</taxon>
        <taxon>Macrostomum</taxon>
    </lineage>
</organism>
<dbReference type="AlphaFoldDB" id="A0A267EN92"/>
<evidence type="ECO:0000313" key="2">
    <source>
        <dbReference type="EMBL" id="PAA60743.1"/>
    </source>
</evidence>
<feature type="compositionally biased region" description="Basic and acidic residues" evidence="1">
    <location>
        <begin position="16"/>
        <end position="30"/>
    </location>
</feature>
<dbReference type="EMBL" id="NIVC01001937">
    <property type="protein sequence ID" value="PAA62454.1"/>
    <property type="molecule type" value="Genomic_DNA"/>
</dbReference>
<comment type="caution">
    <text evidence="3">The sequence shown here is derived from an EMBL/GenBank/DDBJ whole genome shotgun (WGS) entry which is preliminary data.</text>
</comment>
<gene>
    <name evidence="3" type="ORF">BOX15_Mlig007878g1</name>
    <name evidence="2" type="ORF">BOX15_Mlig007878g2</name>
</gene>
<protein>
    <recommendedName>
        <fullName evidence="5">SOCS box domain-containing protein</fullName>
    </recommendedName>
</protein>
<dbReference type="Proteomes" id="UP000215902">
    <property type="component" value="Unassembled WGS sequence"/>
</dbReference>
<proteinExistence type="predicted"/>
<sequence length="497" mass="54257">MGLEESRPSTSNSRCFGDRAAARGGRDRPRPVRRRCLPWAIVQQCGLRDWTAGMYDGLNFEQPGLTCWSRLYQECSPGFCINQQSVIPVSKMQPASLHAGGSYGPGPAFACNTRPLKRAKFSKMAQHLEYNHIPASLSSIQKFRVKSVLCHRGSLIVLHLIRNMASQFGAVDYRQHKFLGIFAKQSLEFAAEAVSAEIAPDEARCLLLMPSIKHRHLRLDVLMLCDLRTKEVLSEVLLPGDCCCQFAFDPRFSCYRVAATAGTHLLGEPDGAAADATAQPLDAAGHRAGSLLSLLDCRGSWRRLRSAQLTGPGLRPRRLLYSRAGHLLLAVAVDDSPADAGADNGGFGGGIDADDADFGFCRCVGDLRRQPLACQLVLLDSDSLARLRRISYSRLACPLHSCPAAYSPVLSRCGSRLALTVSLPGGRTEVIVRQLPQPPTLRAMAREVALQVWSDLAISQQLVLPAALKAYLRFSPEFSCGGACLLKSTCHRSCQRR</sequence>
<dbReference type="OrthoDB" id="9986652at2759"/>